<feature type="region of interest" description="Disordered" evidence="2">
    <location>
        <begin position="1"/>
        <end position="44"/>
    </location>
</feature>
<evidence type="ECO:0000256" key="1">
    <source>
        <dbReference type="SAM" id="Coils"/>
    </source>
</evidence>
<gene>
    <name evidence="3" type="ORF">PoB_001812300</name>
</gene>
<feature type="coiled-coil region" evidence="1">
    <location>
        <begin position="191"/>
        <end position="232"/>
    </location>
</feature>
<proteinExistence type="predicted"/>
<dbReference type="PANTHER" id="PTHR18950:SF0">
    <property type="entry name" value="PROGESTERONE IMMUNOMODULATORY BINDING FACTOR 1"/>
    <property type="match status" value="1"/>
</dbReference>
<evidence type="ECO:0000256" key="2">
    <source>
        <dbReference type="SAM" id="MobiDB-lite"/>
    </source>
</evidence>
<name>A0AAV3ZAJ1_9GAST</name>
<comment type="caution">
    <text evidence="3">The sequence shown here is derived from an EMBL/GenBank/DDBJ whole genome shotgun (WGS) entry which is preliminary data.</text>
</comment>
<reference evidence="3 4" key="1">
    <citation type="journal article" date="2021" name="Elife">
        <title>Chloroplast acquisition without the gene transfer in kleptoplastic sea slugs, Plakobranchus ocellatus.</title>
        <authorList>
            <person name="Maeda T."/>
            <person name="Takahashi S."/>
            <person name="Yoshida T."/>
            <person name="Shimamura S."/>
            <person name="Takaki Y."/>
            <person name="Nagai Y."/>
            <person name="Toyoda A."/>
            <person name="Suzuki Y."/>
            <person name="Arimoto A."/>
            <person name="Ishii H."/>
            <person name="Satoh N."/>
            <person name="Nishiyama T."/>
            <person name="Hasebe M."/>
            <person name="Maruyama T."/>
            <person name="Minagawa J."/>
            <person name="Obokata J."/>
            <person name="Shigenobu S."/>
        </authorList>
    </citation>
    <scope>NUCLEOTIDE SEQUENCE [LARGE SCALE GENOMIC DNA]</scope>
</reference>
<feature type="compositionally biased region" description="Basic and acidic residues" evidence="2">
    <location>
        <begin position="1"/>
        <end position="11"/>
    </location>
</feature>
<organism evidence="3 4">
    <name type="scientific">Plakobranchus ocellatus</name>
    <dbReference type="NCBI Taxonomy" id="259542"/>
    <lineage>
        <taxon>Eukaryota</taxon>
        <taxon>Metazoa</taxon>
        <taxon>Spiralia</taxon>
        <taxon>Lophotrochozoa</taxon>
        <taxon>Mollusca</taxon>
        <taxon>Gastropoda</taxon>
        <taxon>Heterobranchia</taxon>
        <taxon>Euthyneura</taxon>
        <taxon>Panpulmonata</taxon>
        <taxon>Sacoglossa</taxon>
        <taxon>Placobranchoidea</taxon>
        <taxon>Plakobranchidae</taxon>
        <taxon>Plakobranchus</taxon>
    </lineage>
</organism>
<protein>
    <submittedName>
        <fullName evidence="3">Progesterone-induced-blocking factor 1</fullName>
    </submittedName>
</protein>
<keyword evidence="4" id="KW-1185">Reference proteome</keyword>
<accession>A0AAV3ZAJ1</accession>
<evidence type="ECO:0000313" key="4">
    <source>
        <dbReference type="Proteomes" id="UP000735302"/>
    </source>
</evidence>
<feature type="coiled-coil region" evidence="1">
    <location>
        <begin position="285"/>
        <end position="361"/>
    </location>
</feature>
<dbReference type="Proteomes" id="UP000735302">
    <property type="component" value="Unassembled WGS sequence"/>
</dbReference>
<feature type="coiled-coil region" evidence="1">
    <location>
        <begin position="596"/>
        <end position="682"/>
    </location>
</feature>
<sequence length="782" mass="91378">MAARDLSKTFEEVESEDFSLETSVPTDMTMSPDHSEAEGKRKKRHLTKQLIERKQLLHDMQLLKIELSQKNLALENIKAEHVQQIEELEEKLHDTTHQKQILQARLESELQIQSEEARKRQELIKRELDAVRARQQQLEGANQRLQEKAGDIRRSLQDLTMSEERFYHLRGLPDEELSLRDYVAMRLFEALKPVQTEVSQLRATNKSLEDEVAGLSRDLLETQKRLEEERQAHGEIRVQHNKLTTEYAETASKVKSDNYKVENYDKIKLERDSFESDQLEACRQLMTLEASFANVQKERDELSRDYSSAKQTIALLKQDKDFLTRQHTEALHKAEYAEEKLQQLSRQLEDAKLAREEMYEKYVASRDQYKSEYESKLKEELEQIRTFKIVAVMLYFKMLYIFPTPFSPFFKKKNTVIYRRNLREARDLALSERDRAIASEREMNTKYDQLMTEFHQSQSDRDSKESGLQNELKIKMFEAERTQMIHAETVKNLGQAEMDIEKLQKKAEVLTKEYYSLQTSMEKRIVELETALSEKNSKLEAYEKLEQDLDAVVMQAAEVENEDDAEKVLFSYGYGANVASTTKRRMQQSVHLARRVLQLEKANTGLRKDVVEYKNKINSLVKEVENTNNLLDQSQQPYSYLIQSIKTRDAQIQQQGATIKVLEEDLRRVEKERDEMARTQNQMSLDLERLLNQKEEMAVMKQVVLSLSERKLDTGHAKTRDFRPSKSLSTTSRRFHQAFETHDDPNVVKPGSLHMTKAKPVQGSTHSKRGTHFSKVYGVAKT</sequence>
<feature type="region of interest" description="Disordered" evidence="2">
    <location>
        <begin position="757"/>
        <end position="782"/>
    </location>
</feature>
<dbReference type="GO" id="GO:0005815">
    <property type="term" value="C:microtubule organizing center"/>
    <property type="evidence" value="ECO:0007669"/>
    <property type="project" value="TreeGrafter"/>
</dbReference>
<dbReference type="AlphaFoldDB" id="A0AAV3ZAJ1"/>
<feature type="compositionally biased region" description="Polar residues" evidence="2">
    <location>
        <begin position="20"/>
        <end position="29"/>
    </location>
</feature>
<feature type="coiled-coil region" evidence="1">
    <location>
        <begin position="60"/>
        <end position="148"/>
    </location>
</feature>
<dbReference type="EMBL" id="BLXT01002155">
    <property type="protein sequence ID" value="GFN91617.1"/>
    <property type="molecule type" value="Genomic_DNA"/>
</dbReference>
<feature type="coiled-coil region" evidence="1">
    <location>
        <begin position="486"/>
        <end position="562"/>
    </location>
</feature>
<dbReference type="GO" id="GO:0060271">
    <property type="term" value="P:cilium assembly"/>
    <property type="evidence" value="ECO:0007669"/>
    <property type="project" value="TreeGrafter"/>
</dbReference>
<dbReference type="InterPro" id="IPR026205">
    <property type="entry name" value="PIBF1"/>
</dbReference>
<dbReference type="PANTHER" id="PTHR18950">
    <property type="entry name" value="PROGESTERONE-INDUCED BLOCKING FACTOR 1"/>
    <property type="match status" value="1"/>
</dbReference>
<keyword evidence="1" id="KW-0175">Coiled coil</keyword>
<evidence type="ECO:0000313" key="3">
    <source>
        <dbReference type="EMBL" id="GFN91617.1"/>
    </source>
</evidence>